<dbReference type="Pfam" id="PF12776">
    <property type="entry name" value="Myb_DNA-bind_3"/>
    <property type="match status" value="1"/>
</dbReference>
<dbReference type="EMBL" id="AGNK02000067">
    <property type="status" value="NOT_ANNOTATED_CDS"/>
    <property type="molecule type" value="Genomic_DNA"/>
</dbReference>
<dbReference type="HOGENOM" id="CLU_028568_0_0_1"/>
<protein>
    <recommendedName>
        <fullName evidence="2">Myb/SANT-like domain-containing protein</fullName>
    </recommendedName>
</protein>
<reference evidence="4" key="1">
    <citation type="journal article" date="2012" name="Nat. Biotechnol.">
        <title>Reference genome sequence of the model plant Setaria.</title>
        <authorList>
            <person name="Bennetzen J.L."/>
            <person name="Schmutz J."/>
            <person name="Wang H."/>
            <person name="Percifield R."/>
            <person name="Hawkins J."/>
            <person name="Pontaroli A.C."/>
            <person name="Estep M."/>
            <person name="Feng L."/>
            <person name="Vaughn J.N."/>
            <person name="Grimwood J."/>
            <person name="Jenkins J."/>
            <person name="Barry K."/>
            <person name="Lindquist E."/>
            <person name="Hellsten U."/>
            <person name="Deshpande S."/>
            <person name="Wang X."/>
            <person name="Wu X."/>
            <person name="Mitros T."/>
            <person name="Triplett J."/>
            <person name="Yang X."/>
            <person name="Ye C.Y."/>
            <person name="Mauro-Herrera M."/>
            <person name="Wang L."/>
            <person name="Li P."/>
            <person name="Sharma M."/>
            <person name="Sharma R."/>
            <person name="Ronald P.C."/>
            <person name="Panaud O."/>
            <person name="Kellogg E.A."/>
            <person name="Brutnell T.P."/>
            <person name="Doust A.N."/>
            <person name="Tuskan G.A."/>
            <person name="Rokhsar D."/>
            <person name="Devos K.M."/>
        </authorList>
    </citation>
    <scope>NUCLEOTIDE SEQUENCE [LARGE SCALE GENOMIC DNA]</scope>
    <source>
        <strain evidence="4">cv. Yugu1</strain>
    </source>
</reference>
<keyword evidence="4" id="KW-1185">Reference proteome</keyword>
<accession>K3YZS4</accession>
<reference evidence="3" key="2">
    <citation type="submission" date="2018-08" db="UniProtKB">
        <authorList>
            <consortium name="EnsemblPlants"/>
        </authorList>
    </citation>
    <scope>IDENTIFICATION</scope>
    <source>
        <strain evidence="3">Yugu1</strain>
    </source>
</reference>
<evidence type="ECO:0000259" key="2">
    <source>
        <dbReference type="Pfam" id="PF12776"/>
    </source>
</evidence>
<feature type="region of interest" description="Disordered" evidence="1">
    <location>
        <begin position="125"/>
        <end position="146"/>
    </location>
</feature>
<name>K3YZS4_SETIT</name>
<dbReference type="OMA" id="FLAWWNN"/>
<dbReference type="InterPro" id="IPR024752">
    <property type="entry name" value="Myb/SANT-like_dom"/>
</dbReference>
<dbReference type="PANTHER" id="PTHR46934:SF9">
    <property type="entry name" value="MYB_SANT-LIKE DOMAIN-CONTAINING PROTEIN"/>
    <property type="match status" value="1"/>
</dbReference>
<evidence type="ECO:0000313" key="3">
    <source>
        <dbReference type="EnsemblPlants" id="KQL28305"/>
    </source>
</evidence>
<proteinExistence type="predicted"/>
<dbReference type="PANTHER" id="PTHR46934">
    <property type="entry name" value="MYB_DNA-BIND_3 DOMAIN-CONTAINING PROTEIN-RELATED"/>
    <property type="match status" value="1"/>
</dbReference>
<dbReference type="InParanoid" id="K3YZS4"/>
<feature type="domain" description="Myb/SANT-like" evidence="2">
    <location>
        <begin position="20"/>
        <end position="89"/>
    </location>
</feature>
<dbReference type="Gramene" id="KQL28305">
    <property type="protein sequence ID" value="KQL28305"/>
    <property type="gene ID" value="SETIT_019784mg"/>
</dbReference>
<dbReference type="Proteomes" id="UP000004995">
    <property type="component" value="Unassembled WGS sequence"/>
</dbReference>
<organism evidence="3 4">
    <name type="scientific">Setaria italica</name>
    <name type="common">Foxtail millet</name>
    <name type="synonym">Panicum italicum</name>
    <dbReference type="NCBI Taxonomy" id="4555"/>
    <lineage>
        <taxon>Eukaryota</taxon>
        <taxon>Viridiplantae</taxon>
        <taxon>Streptophyta</taxon>
        <taxon>Embryophyta</taxon>
        <taxon>Tracheophyta</taxon>
        <taxon>Spermatophyta</taxon>
        <taxon>Magnoliopsida</taxon>
        <taxon>Liliopsida</taxon>
        <taxon>Poales</taxon>
        <taxon>Poaceae</taxon>
        <taxon>PACMAD clade</taxon>
        <taxon>Panicoideae</taxon>
        <taxon>Panicodae</taxon>
        <taxon>Paniceae</taxon>
        <taxon>Cenchrinae</taxon>
        <taxon>Setaria</taxon>
    </lineage>
</organism>
<dbReference type="EnsemblPlants" id="KQL28305">
    <property type="protein sequence ID" value="KQL28305"/>
    <property type="gene ID" value="SETIT_019784mg"/>
</dbReference>
<evidence type="ECO:0000313" key="4">
    <source>
        <dbReference type="Proteomes" id="UP000004995"/>
    </source>
</evidence>
<sequence length="208" mass="23809">MRRDLRILKELVNVPMFNGQNGWTTEGWRSITNKLNDMFPTAHFTKQQVQEKEKELKGNYKIIKEATKSGVGWNDTLGMIIAESKGWEKLIKDNHKVAKFHKKSFPLYNSLELLYKESTEVQSALASRNSKDQDVTGGKKHKQSQMAAKLGDYIDFRKDQIEKNSRKKHIDIVDAMEGPSDEQKVIANKVFQSETNIKILVGTKNPSV</sequence>
<dbReference type="AlphaFoldDB" id="K3YZS4"/>
<evidence type="ECO:0000256" key="1">
    <source>
        <dbReference type="SAM" id="MobiDB-lite"/>
    </source>
</evidence>